<dbReference type="Proteomes" id="UP000291084">
    <property type="component" value="Chromosome 1"/>
</dbReference>
<evidence type="ECO:0000313" key="1">
    <source>
        <dbReference type="EMBL" id="BAT74236.1"/>
    </source>
</evidence>
<gene>
    <name evidence="1" type="primary">Vigan.01G185900</name>
    <name evidence="1" type="ORF">VIGAN_01185900</name>
</gene>
<organism evidence="1 2">
    <name type="scientific">Vigna angularis var. angularis</name>
    <dbReference type="NCBI Taxonomy" id="157739"/>
    <lineage>
        <taxon>Eukaryota</taxon>
        <taxon>Viridiplantae</taxon>
        <taxon>Streptophyta</taxon>
        <taxon>Embryophyta</taxon>
        <taxon>Tracheophyta</taxon>
        <taxon>Spermatophyta</taxon>
        <taxon>Magnoliopsida</taxon>
        <taxon>eudicotyledons</taxon>
        <taxon>Gunneridae</taxon>
        <taxon>Pentapetalae</taxon>
        <taxon>rosids</taxon>
        <taxon>fabids</taxon>
        <taxon>Fabales</taxon>
        <taxon>Fabaceae</taxon>
        <taxon>Papilionoideae</taxon>
        <taxon>50 kb inversion clade</taxon>
        <taxon>NPAAA clade</taxon>
        <taxon>indigoferoid/millettioid clade</taxon>
        <taxon>Phaseoleae</taxon>
        <taxon>Vigna</taxon>
    </lineage>
</organism>
<proteinExistence type="predicted"/>
<dbReference type="AlphaFoldDB" id="A0A0S3R0Z3"/>
<keyword evidence="2" id="KW-1185">Reference proteome</keyword>
<evidence type="ECO:0008006" key="3">
    <source>
        <dbReference type="Google" id="ProtNLM"/>
    </source>
</evidence>
<reference evidence="1 2" key="1">
    <citation type="journal article" date="2015" name="Sci. Rep.">
        <title>The power of single molecule real-time sequencing technology in the de novo assembly of a eukaryotic genome.</title>
        <authorList>
            <person name="Sakai H."/>
            <person name="Naito K."/>
            <person name="Ogiso-Tanaka E."/>
            <person name="Takahashi Y."/>
            <person name="Iseki K."/>
            <person name="Muto C."/>
            <person name="Satou K."/>
            <person name="Teruya K."/>
            <person name="Shiroma A."/>
            <person name="Shimoji M."/>
            <person name="Hirano T."/>
            <person name="Itoh T."/>
            <person name="Kaga A."/>
            <person name="Tomooka N."/>
        </authorList>
    </citation>
    <scope>NUCLEOTIDE SEQUENCE [LARGE SCALE GENOMIC DNA]</scope>
    <source>
        <strain evidence="2">cv. Shumari</strain>
    </source>
</reference>
<dbReference type="SUPFAM" id="SSF56672">
    <property type="entry name" value="DNA/RNA polymerases"/>
    <property type="match status" value="1"/>
</dbReference>
<sequence length="91" mass="11014">MLLVKKQDRLWHFCNNYHAFYVVTIKDSFFILTVNELLSYGVLIIFKLDLQVGYKHILVFLEDCFKISFYTHNGHYGWVGRFVIYLQLLFR</sequence>
<dbReference type="InterPro" id="IPR043128">
    <property type="entry name" value="Rev_trsase/Diguanyl_cyclase"/>
</dbReference>
<dbReference type="EMBL" id="AP015034">
    <property type="protein sequence ID" value="BAT74236.1"/>
    <property type="molecule type" value="Genomic_DNA"/>
</dbReference>
<dbReference type="Gene3D" id="3.10.10.10">
    <property type="entry name" value="HIV Type 1 Reverse Transcriptase, subunit A, domain 1"/>
    <property type="match status" value="1"/>
</dbReference>
<evidence type="ECO:0000313" key="2">
    <source>
        <dbReference type="Proteomes" id="UP000291084"/>
    </source>
</evidence>
<dbReference type="InterPro" id="IPR043502">
    <property type="entry name" value="DNA/RNA_pol_sf"/>
</dbReference>
<name>A0A0S3R0Z3_PHAAN</name>
<dbReference type="Gene3D" id="3.30.70.270">
    <property type="match status" value="1"/>
</dbReference>
<accession>A0A0S3R0Z3</accession>
<protein>
    <recommendedName>
        <fullName evidence="3">Reverse transcriptase domain-containing protein</fullName>
    </recommendedName>
</protein>